<comment type="similarity">
    <text evidence="2 6">Belongs to the CDC50/LEM3 family.</text>
</comment>
<feature type="transmembrane region" description="Helical" evidence="7">
    <location>
        <begin position="75"/>
        <end position="100"/>
    </location>
</feature>
<name>A0A443SHR2_9ACAR</name>
<dbReference type="PANTHER" id="PTHR10926">
    <property type="entry name" value="CELL CYCLE CONTROL PROTEIN 50"/>
    <property type="match status" value="1"/>
</dbReference>
<evidence type="ECO:0000256" key="7">
    <source>
        <dbReference type="SAM" id="Phobius"/>
    </source>
</evidence>
<evidence type="ECO:0000256" key="2">
    <source>
        <dbReference type="ARBA" id="ARBA00009457"/>
    </source>
</evidence>
<keyword evidence="9" id="KW-1185">Reference proteome</keyword>
<keyword evidence="5 6" id="KW-0472">Membrane</keyword>
<dbReference type="GO" id="GO:0005794">
    <property type="term" value="C:Golgi apparatus"/>
    <property type="evidence" value="ECO:0007669"/>
    <property type="project" value="TreeGrafter"/>
</dbReference>
<dbReference type="OrthoDB" id="340608at2759"/>
<dbReference type="VEuPathDB" id="VectorBase:LDEU004968"/>
<gene>
    <name evidence="8" type="ORF">B4U80_10408</name>
</gene>
<evidence type="ECO:0000256" key="4">
    <source>
        <dbReference type="ARBA" id="ARBA00022989"/>
    </source>
</evidence>
<evidence type="ECO:0000313" key="9">
    <source>
        <dbReference type="Proteomes" id="UP000288716"/>
    </source>
</evidence>
<reference evidence="8 9" key="1">
    <citation type="journal article" date="2018" name="Gigascience">
        <title>Genomes of trombidid mites reveal novel predicted allergens and laterally-transferred genes associated with secondary metabolism.</title>
        <authorList>
            <person name="Dong X."/>
            <person name="Chaisiri K."/>
            <person name="Xia D."/>
            <person name="Armstrong S.D."/>
            <person name="Fang Y."/>
            <person name="Donnelly M.J."/>
            <person name="Kadowaki T."/>
            <person name="McGarry J.W."/>
            <person name="Darby A.C."/>
            <person name="Makepeace B.L."/>
        </authorList>
    </citation>
    <scope>NUCLEOTIDE SEQUENCE [LARGE SCALE GENOMIC DNA]</scope>
    <source>
        <strain evidence="8">UoL-UT</strain>
    </source>
</reference>
<evidence type="ECO:0000256" key="6">
    <source>
        <dbReference type="PIRNR" id="PIRNR015840"/>
    </source>
</evidence>
<comment type="subcellular location">
    <subcellularLocation>
        <location evidence="1">Membrane</location>
        <topology evidence="1">Multi-pass membrane protein</topology>
    </subcellularLocation>
</comment>
<dbReference type="Pfam" id="PF03381">
    <property type="entry name" value="CDC50"/>
    <property type="match status" value="1"/>
</dbReference>
<proteinExistence type="inferred from homology"/>
<dbReference type="AlphaFoldDB" id="A0A443SHR2"/>
<comment type="caution">
    <text evidence="8">The sequence shown here is derived from an EMBL/GenBank/DDBJ whole genome shotgun (WGS) entry which is preliminary data.</text>
</comment>
<evidence type="ECO:0000256" key="5">
    <source>
        <dbReference type="ARBA" id="ARBA00023136"/>
    </source>
</evidence>
<feature type="transmembrane region" description="Helical" evidence="7">
    <location>
        <begin position="353"/>
        <end position="376"/>
    </location>
</feature>
<keyword evidence="4 7" id="KW-1133">Transmembrane helix</keyword>
<keyword evidence="3 7" id="KW-0812">Transmembrane</keyword>
<dbReference type="Proteomes" id="UP000288716">
    <property type="component" value="Unassembled WGS sequence"/>
</dbReference>
<evidence type="ECO:0000313" key="8">
    <source>
        <dbReference type="EMBL" id="RWS27071.1"/>
    </source>
</evidence>
<sequence>MIVHVIASKIKHRGQKTQLNHANAAFALRTSKSMSDEKQSEAKVNEKFLTPKAKEVRDLFGSKFKQQKLNAWQPILTADTVLPFFALLGLIFVPIGAYLLHVSQSVQEFQWDYTNCKSIDSNLTCAKQLSANPSKKCFCHVNITLNEEYRKTVYFYYGLSNFFQNHRLYVKSRDDYQLLGNFKYDPRLYDECKPFDRAYDDIKRKEMPVAPCGAIANSFFNDTFKLYFLVEKEVKVNLIERNIAWPTDIHYKFRNPANVHEWDDYTHPLNWRNYAYNMTNGLQNEHFIVWMRTSALPTFRKLWASVEHKDLFKTGLPRGSYRVEIDYSYKVSDFRGTKRFIISNTSWMGGKNAFLGISYIVTGVICIAMTITLFVISKKYQKSDSEMIRLTINTPYLSKK</sequence>
<dbReference type="InterPro" id="IPR005045">
    <property type="entry name" value="CDC50/LEM3_fam"/>
</dbReference>
<accession>A0A443SHR2</accession>
<dbReference type="PANTHER" id="PTHR10926:SF0">
    <property type="entry name" value="CDC50, ISOFORM A"/>
    <property type="match status" value="1"/>
</dbReference>
<dbReference type="GO" id="GO:0005783">
    <property type="term" value="C:endoplasmic reticulum"/>
    <property type="evidence" value="ECO:0007669"/>
    <property type="project" value="TreeGrafter"/>
</dbReference>
<organism evidence="8 9">
    <name type="scientific">Leptotrombidium deliense</name>
    <dbReference type="NCBI Taxonomy" id="299467"/>
    <lineage>
        <taxon>Eukaryota</taxon>
        <taxon>Metazoa</taxon>
        <taxon>Ecdysozoa</taxon>
        <taxon>Arthropoda</taxon>
        <taxon>Chelicerata</taxon>
        <taxon>Arachnida</taxon>
        <taxon>Acari</taxon>
        <taxon>Acariformes</taxon>
        <taxon>Trombidiformes</taxon>
        <taxon>Prostigmata</taxon>
        <taxon>Anystina</taxon>
        <taxon>Parasitengona</taxon>
        <taxon>Trombiculoidea</taxon>
        <taxon>Trombiculidae</taxon>
        <taxon>Leptotrombidium</taxon>
    </lineage>
</organism>
<evidence type="ECO:0000256" key="1">
    <source>
        <dbReference type="ARBA" id="ARBA00004141"/>
    </source>
</evidence>
<dbReference type="STRING" id="299467.A0A443SHR2"/>
<dbReference type="EMBL" id="NCKV01002268">
    <property type="protein sequence ID" value="RWS27071.1"/>
    <property type="molecule type" value="Genomic_DNA"/>
</dbReference>
<evidence type="ECO:0000256" key="3">
    <source>
        <dbReference type="ARBA" id="ARBA00022692"/>
    </source>
</evidence>
<dbReference type="PIRSF" id="PIRSF015840">
    <property type="entry name" value="DUF284_TM_euk"/>
    <property type="match status" value="1"/>
</dbReference>
<dbReference type="GO" id="GO:0005886">
    <property type="term" value="C:plasma membrane"/>
    <property type="evidence" value="ECO:0007669"/>
    <property type="project" value="TreeGrafter"/>
</dbReference>
<protein>
    <submittedName>
        <fullName evidence="8">Cell cycle control protein 50A-like protein</fullName>
    </submittedName>
</protein>